<dbReference type="Proteomes" id="UP000030655">
    <property type="component" value="Unassembled WGS sequence"/>
</dbReference>
<dbReference type="InterPro" id="IPR008271">
    <property type="entry name" value="Ser/Thr_kinase_AS"/>
</dbReference>
<dbReference type="CDD" id="cd07829">
    <property type="entry name" value="STKc_CDK_like"/>
    <property type="match status" value="1"/>
</dbReference>
<gene>
    <name evidence="14" type="ORF">H312_02259</name>
</gene>
<reference evidence="15" key="1">
    <citation type="submission" date="2013-02" db="EMBL/GenBank/DDBJ databases">
        <authorList>
            <consortium name="The Broad Institute Genome Sequencing Platform"/>
            <person name="Cuomo C."/>
            <person name="Becnel J."/>
            <person name="Sanscrainte N."/>
            <person name="Walker B."/>
            <person name="Young S.K."/>
            <person name="Zeng Q."/>
            <person name="Gargeya S."/>
            <person name="Fitzgerald M."/>
            <person name="Haas B."/>
            <person name="Abouelleil A."/>
            <person name="Alvarado L."/>
            <person name="Arachchi H.M."/>
            <person name="Berlin A.M."/>
            <person name="Chapman S.B."/>
            <person name="Dewar J."/>
            <person name="Goldberg J."/>
            <person name="Griggs A."/>
            <person name="Gujja S."/>
            <person name="Hansen M."/>
            <person name="Howarth C."/>
            <person name="Imamovic A."/>
            <person name="Larimer J."/>
            <person name="McCowan C."/>
            <person name="Murphy C."/>
            <person name="Neiman D."/>
            <person name="Pearson M."/>
            <person name="Priest M."/>
            <person name="Roberts A."/>
            <person name="Saif S."/>
            <person name="Shea T."/>
            <person name="Sisk P."/>
            <person name="Sykes S."/>
            <person name="Wortman J."/>
            <person name="Nusbaum C."/>
            <person name="Birren B."/>
        </authorList>
    </citation>
    <scope>NUCLEOTIDE SEQUENCE [LARGE SCALE GENOMIC DNA]</scope>
    <source>
        <strain evidence="15">PRA339</strain>
    </source>
</reference>
<keyword evidence="7 11" id="KW-0067">ATP-binding</keyword>
<evidence type="ECO:0000256" key="2">
    <source>
        <dbReference type="ARBA" id="ARBA00012425"/>
    </source>
</evidence>
<reference evidence="14 15" key="2">
    <citation type="submission" date="2014-03" db="EMBL/GenBank/DDBJ databases">
        <title>The Genome Sequence of Anncaliia algerae insect isolate PRA339.</title>
        <authorList>
            <consortium name="The Broad Institute Genome Sequencing Platform"/>
            <consortium name="The Broad Institute Genome Sequencing Center for Infectious Disease"/>
            <person name="Cuomo C."/>
            <person name="Becnel J."/>
            <person name="Sanscrainte N."/>
            <person name="Walker B."/>
            <person name="Young S.K."/>
            <person name="Zeng Q."/>
            <person name="Gargeya S."/>
            <person name="Fitzgerald M."/>
            <person name="Haas B."/>
            <person name="Abouelleil A."/>
            <person name="Alvarado L."/>
            <person name="Arachchi H.M."/>
            <person name="Berlin A.M."/>
            <person name="Chapman S.B."/>
            <person name="Dewar J."/>
            <person name="Goldberg J."/>
            <person name="Griggs A."/>
            <person name="Gujja S."/>
            <person name="Hansen M."/>
            <person name="Howarth C."/>
            <person name="Imamovic A."/>
            <person name="Larimer J."/>
            <person name="McCowan C."/>
            <person name="Murphy C."/>
            <person name="Neiman D."/>
            <person name="Pearson M."/>
            <person name="Priest M."/>
            <person name="Roberts A."/>
            <person name="Saif S."/>
            <person name="Shea T."/>
            <person name="Sisk P."/>
            <person name="Sykes S."/>
            <person name="Wortman J."/>
            <person name="Nusbaum C."/>
            <person name="Birren B."/>
        </authorList>
    </citation>
    <scope>NUCLEOTIDE SEQUENCE [LARGE SCALE GENOMIC DNA]</scope>
    <source>
        <strain evidence="14 15">PRA339</strain>
    </source>
</reference>
<accession>A0A059EZR2</accession>
<dbReference type="FunFam" id="3.30.200.20:FF:000375">
    <property type="entry name" value="Cell division related protein kinase 2"/>
    <property type="match status" value="1"/>
</dbReference>
<evidence type="ECO:0000256" key="7">
    <source>
        <dbReference type="ARBA" id="ARBA00022840"/>
    </source>
</evidence>
<dbReference type="SUPFAM" id="SSF56112">
    <property type="entry name" value="Protein kinase-like (PK-like)"/>
    <property type="match status" value="1"/>
</dbReference>
<dbReference type="AlphaFoldDB" id="A0A059EZR2"/>
<sequence length="297" mass="34443">MSKEKETYQKLEKIGEGTYGIVYKARETKTGKIVALKKIKIEEKEGIPPTTIREISLLKSIHHPSIVPLLDVFYTKNRLYMAMEYYGTDLRVYIDEVRKNKQSIPTNILNKLIKQILQALEYCHSRGIMHRDIKPQNILLDDQMNIKLADFGLARSVSVPLRTFTQEVVTLWYRPPELILNTKYYSESIDIWSAGAIFCELKTLHPIFAGDSEVDQLVKIIKIIGTPTEETWEGLNRLMENFSTEIPYNEGVGLDSILKGPDEFIDLVEKMFIYDPVKRISARKALEHKFFKTYLNY</sequence>
<dbReference type="GO" id="GO:0007165">
    <property type="term" value="P:signal transduction"/>
    <property type="evidence" value="ECO:0007669"/>
    <property type="project" value="TreeGrafter"/>
</dbReference>
<dbReference type="GO" id="GO:0005524">
    <property type="term" value="F:ATP binding"/>
    <property type="evidence" value="ECO:0007669"/>
    <property type="project" value="UniProtKB-UniRule"/>
</dbReference>
<name>A0A059EZR2_9MICR</name>
<evidence type="ECO:0000256" key="12">
    <source>
        <dbReference type="RuleBase" id="RU000304"/>
    </source>
</evidence>
<dbReference type="PANTHER" id="PTHR24056">
    <property type="entry name" value="CELL DIVISION PROTEIN KINASE"/>
    <property type="match status" value="1"/>
</dbReference>
<keyword evidence="5 11" id="KW-0547">Nucleotide-binding</keyword>
<dbReference type="PROSITE" id="PS50011">
    <property type="entry name" value="PROTEIN_KINASE_DOM"/>
    <property type="match status" value="1"/>
</dbReference>
<comment type="catalytic activity">
    <reaction evidence="10">
        <text>L-seryl-[protein] + ATP = O-phospho-L-seryl-[protein] + ADP + H(+)</text>
        <dbReference type="Rhea" id="RHEA:17989"/>
        <dbReference type="Rhea" id="RHEA-COMP:9863"/>
        <dbReference type="Rhea" id="RHEA-COMP:11604"/>
        <dbReference type="ChEBI" id="CHEBI:15378"/>
        <dbReference type="ChEBI" id="CHEBI:29999"/>
        <dbReference type="ChEBI" id="CHEBI:30616"/>
        <dbReference type="ChEBI" id="CHEBI:83421"/>
        <dbReference type="ChEBI" id="CHEBI:456216"/>
        <dbReference type="EC" id="2.7.11.22"/>
    </reaction>
</comment>
<feature type="binding site" evidence="11">
    <location>
        <position position="37"/>
    </location>
    <ligand>
        <name>ATP</name>
        <dbReference type="ChEBI" id="CHEBI:30616"/>
    </ligand>
</feature>
<dbReference type="InterPro" id="IPR050108">
    <property type="entry name" value="CDK"/>
</dbReference>
<keyword evidence="4" id="KW-0808">Transferase</keyword>
<evidence type="ECO:0000256" key="8">
    <source>
        <dbReference type="ARBA" id="ARBA00039266"/>
    </source>
</evidence>
<keyword evidence="3 12" id="KW-0723">Serine/threonine-protein kinase</keyword>
<dbReference type="GO" id="GO:0000082">
    <property type="term" value="P:G1/S transition of mitotic cell cycle"/>
    <property type="evidence" value="ECO:0007669"/>
    <property type="project" value="TreeGrafter"/>
</dbReference>
<protein>
    <recommendedName>
        <fullName evidence="8">Cyclin-dependent kinase 1</fullName>
        <ecNumber evidence="2">2.7.11.22</ecNumber>
    </recommendedName>
</protein>
<feature type="domain" description="Protein kinase" evidence="13">
    <location>
        <begin position="8"/>
        <end position="291"/>
    </location>
</feature>
<evidence type="ECO:0000256" key="9">
    <source>
        <dbReference type="ARBA" id="ARBA00047811"/>
    </source>
</evidence>
<evidence type="ECO:0000256" key="5">
    <source>
        <dbReference type="ARBA" id="ARBA00022741"/>
    </source>
</evidence>
<evidence type="ECO:0000313" key="14">
    <source>
        <dbReference type="EMBL" id="KCZ80352.1"/>
    </source>
</evidence>
<evidence type="ECO:0000256" key="3">
    <source>
        <dbReference type="ARBA" id="ARBA00022527"/>
    </source>
</evidence>
<dbReference type="VEuPathDB" id="MicrosporidiaDB:H312_02259"/>
<evidence type="ECO:0000259" key="13">
    <source>
        <dbReference type="PROSITE" id="PS50011"/>
    </source>
</evidence>
<dbReference type="GO" id="GO:0005634">
    <property type="term" value="C:nucleus"/>
    <property type="evidence" value="ECO:0007669"/>
    <property type="project" value="TreeGrafter"/>
</dbReference>
<dbReference type="Gene3D" id="3.30.200.20">
    <property type="entry name" value="Phosphorylase Kinase, domain 1"/>
    <property type="match status" value="1"/>
</dbReference>
<dbReference type="EC" id="2.7.11.22" evidence="2"/>
<proteinExistence type="inferred from homology"/>
<dbReference type="HOGENOM" id="CLU_000288_181_1_1"/>
<dbReference type="InterPro" id="IPR011009">
    <property type="entry name" value="Kinase-like_dom_sf"/>
</dbReference>
<dbReference type="Pfam" id="PF00069">
    <property type="entry name" value="Pkinase"/>
    <property type="match status" value="1"/>
</dbReference>
<dbReference type="InterPro" id="IPR000719">
    <property type="entry name" value="Prot_kinase_dom"/>
</dbReference>
<dbReference type="InterPro" id="IPR017441">
    <property type="entry name" value="Protein_kinase_ATP_BS"/>
</dbReference>
<comment type="catalytic activity">
    <reaction evidence="9">
        <text>L-threonyl-[protein] + ATP = O-phospho-L-threonyl-[protein] + ADP + H(+)</text>
        <dbReference type="Rhea" id="RHEA:46608"/>
        <dbReference type="Rhea" id="RHEA-COMP:11060"/>
        <dbReference type="Rhea" id="RHEA-COMP:11605"/>
        <dbReference type="ChEBI" id="CHEBI:15378"/>
        <dbReference type="ChEBI" id="CHEBI:30013"/>
        <dbReference type="ChEBI" id="CHEBI:30616"/>
        <dbReference type="ChEBI" id="CHEBI:61977"/>
        <dbReference type="ChEBI" id="CHEBI:456216"/>
        <dbReference type="EC" id="2.7.11.22"/>
    </reaction>
</comment>
<dbReference type="GO" id="GO:0005737">
    <property type="term" value="C:cytoplasm"/>
    <property type="evidence" value="ECO:0007669"/>
    <property type="project" value="TreeGrafter"/>
</dbReference>
<dbReference type="GO" id="GO:0030332">
    <property type="term" value="F:cyclin binding"/>
    <property type="evidence" value="ECO:0007669"/>
    <property type="project" value="TreeGrafter"/>
</dbReference>
<evidence type="ECO:0000256" key="1">
    <source>
        <dbReference type="ARBA" id="ARBA00006485"/>
    </source>
</evidence>
<dbReference type="PROSITE" id="PS00108">
    <property type="entry name" value="PROTEIN_KINASE_ST"/>
    <property type="match status" value="1"/>
</dbReference>
<dbReference type="GO" id="GO:0004693">
    <property type="term" value="F:cyclin-dependent protein serine/threonine kinase activity"/>
    <property type="evidence" value="ECO:0007669"/>
    <property type="project" value="UniProtKB-EC"/>
</dbReference>
<dbReference type="GO" id="GO:0010389">
    <property type="term" value="P:regulation of G2/M transition of mitotic cell cycle"/>
    <property type="evidence" value="ECO:0007669"/>
    <property type="project" value="TreeGrafter"/>
</dbReference>
<organism evidence="14 15">
    <name type="scientific">Anncaliia algerae PRA339</name>
    <dbReference type="NCBI Taxonomy" id="1288291"/>
    <lineage>
        <taxon>Eukaryota</taxon>
        <taxon>Fungi</taxon>
        <taxon>Fungi incertae sedis</taxon>
        <taxon>Microsporidia</taxon>
        <taxon>Tubulinosematoidea</taxon>
        <taxon>Tubulinosematidae</taxon>
        <taxon>Anncaliia</taxon>
    </lineage>
</organism>
<dbReference type="Gene3D" id="1.10.510.10">
    <property type="entry name" value="Transferase(Phosphotransferase) domain 1"/>
    <property type="match status" value="1"/>
</dbReference>
<evidence type="ECO:0000256" key="6">
    <source>
        <dbReference type="ARBA" id="ARBA00022777"/>
    </source>
</evidence>
<evidence type="ECO:0000256" key="10">
    <source>
        <dbReference type="ARBA" id="ARBA00048367"/>
    </source>
</evidence>
<dbReference type="GO" id="GO:0010468">
    <property type="term" value="P:regulation of gene expression"/>
    <property type="evidence" value="ECO:0007669"/>
    <property type="project" value="TreeGrafter"/>
</dbReference>
<keyword evidence="15" id="KW-1185">Reference proteome</keyword>
<dbReference type="OrthoDB" id="1732493at2759"/>
<dbReference type="FunFam" id="1.10.510.10:FF:000611">
    <property type="entry name" value="CMGC family protein kinase"/>
    <property type="match status" value="1"/>
</dbReference>
<comment type="similarity">
    <text evidence="1">Belongs to the protein kinase superfamily. CMGC Ser/Thr protein kinase family. CDC2/CDKX subfamily.</text>
</comment>
<dbReference type="EMBL" id="KK365186">
    <property type="protein sequence ID" value="KCZ80352.1"/>
    <property type="molecule type" value="Genomic_DNA"/>
</dbReference>
<evidence type="ECO:0000313" key="15">
    <source>
        <dbReference type="Proteomes" id="UP000030655"/>
    </source>
</evidence>
<dbReference type="PANTHER" id="PTHR24056:SF254">
    <property type="entry name" value="CYCLIN-DEPENDENT KINASE 2"/>
    <property type="match status" value="1"/>
</dbReference>
<evidence type="ECO:0000256" key="11">
    <source>
        <dbReference type="PROSITE-ProRule" id="PRU10141"/>
    </source>
</evidence>
<keyword evidence="6 14" id="KW-0418">Kinase</keyword>
<dbReference type="STRING" id="1288291.A0A059EZR2"/>
<evidence type="ECO:0000256" key="4">
    <source>
        <dbReference type="ARBA" id="ARBA00022679"/>
    </source>
</evidence>
<dbReference type="GO" id="GO:0000307">
    <property type="term" value="C:cyclin-dependent protein kinase holoenzyme complex"/>
    <property type="evidence" value="ECO:0007669"/>
    <property type="project" value="TreeGrafter"/>
</dbReference>
<dbReference type="PROSITE" id="PS00107">
    <property type="entry name" value="PROTEIN_KINASE_ATP"/>
    <property type="match status" value="1"/>
</dbReference>
<dbReference type="SMART" id="SM00220">
    <property type="entry name" value="S_TKc"/>
    <property type="match status" value="1"/>
</dbReference>